<dbReference type="RefSeq" id="WP_093209111.1">
    <property type="nucleotide sequence ID" value="NZ_FNGS01000013.1"/>
</dbReference>
<organism evidence="3 4">
    <name type="scientific">Siphonobacter aquaeclarae</name>
    <dbReference type="NCBI Taxonomy" id="563176"/>
    <lineage>
        <taxon>Bacteria</taxon>
        <taxon>Pseudomonadati</taxon>
        <taxon>Bacteroidota</taxon>
        <taxon>Cytophagia</taxon>
        <taxon>Cytophagales</taxon>
        <taxon>Cytophagaceae</taxon>
        <taxon>Siphonobacter</taxon>
    </lineage>
</organism>
<evidence type="ECO:0000256" key="1">
    <source>
        <dbReference type="SAM" id="MobiDB-lite"/>
    </source>
</evidence>
<sequence>MKKFIVALSLLVGLQQAAQAQISVNINIGAQPVWGPVGYDYVDYYYMPDLGAYYYVPRREWTYFDRGRWITTTIVPPRFQNYDLYRVHKVVINEPRPWLKDQFYRQKYVSWKGKYDQVAIRDSRDSKYYVVKGHPNYGRGNDKPGRGYDHPGRGNGRDKDHGNGHGKGHGNGHDKGHGKGH</sequence>
<evidence type="ECO:0008006" key="5">
    <source>
        <dbReference type="Google" id="ProtNLM"/>
    </source>
</evidence>
<feature type="compositionally biased region" description="Basic and acidic residues" evidence="1">
    <location>
        <begin position="140"/>
        <end position="163"/>
    </location>
</feature>
<feature type="chain" id="PRO_5011529662" description="YXWGXW repeat-containing protein" evidence="2">
    <location>
        <begin position="21"/>
        <end position="181"/>
    </location>
</feature>
<accession>A0A1G9YHW3</accession>
<dbReference type="Proteomes" id="UP000198901">
    <property type="component" value="Unassembled WGS sequence"/>
</dbReference>
<keyword evidence="2" id="KW-0732">Signal</keyword>
<evidence type="ECO:0000313" key="4">
    <source>
        <dbReference type="Proteomes" id="UP000198901"/>
    </source>
</evidence>
<dbReference type="OrthoDB" id="799522at2"/>
<dbReference type="AlphaFoldDB" id="A0A1G9YHW3"/>
<feature type="region of interest" description="Disordered" evidence="1">
    <location>
        <begin position="131"/>
        <end position="181"/>
    </location>
</feature>
<protein>
    <recommendedName>
        <fullName evidence="5">YXWGXW repeat-containing protein</fullName>
    </recommendedName>
</protein>
<proteinExistence type="predicted"/>
<name>A0A1G9YHW3_9BACT</name>
<dbReference type="STRING" id="563176.SAMN04488090_4940"/>
<keyword evidence="4" id="KW-1185">Reference proteome</keyword>
<evidence type="ECO:0000256" key="2">
    <source>
        <dbReference type="SAM" id="SignalP"/>
    </source>
</evidence>
<reference evidence="3 4" key="1">
    <citation type="submission" date="2016-10" db="EMBL/GenBank/DDBJ databases">
        <authorList>
            <person name="de Groot N.N."/>
        </authorList>
    </citation>
    <scope>NUCLEOTIDE SEQUENCE [LARGE SCALE GENOMIC DNA]</scope>
    <source>
        <strain evidence="3 4">DSM 21668</strain>
    </source>
</reference>
<evidence type="ECO:0000313" key="3">
    <source>
        <dbReference type="EMBL" id="SDN08532.1"/>
    </source>
</evidence>
<feature type="compositionally biased region" description="Basic and acidic residues" evidence="1">
    <location>
        <begin position="171"/>
        <end position="181"/>
    </location>
</feature>
<dbReference type="EMBL" id="FNGS01000013">
    <property type="protein sequence ID" value="SDN08532.1"/>
    <property type="molecule type" value="Genomic_DNA"/>
</dbReference>
<gene>
    <name evidence="3" type="ORF">SAMN04488090_4940</name>
</gene>
<feature type="signal peptide" evidence="2">
    <location>
        <begin position="1"/>
        <end position="20"/>
    </location>
</feature>